<reference evidence="7 8" key="1">
    <citation type="submission" date="2018-05" db="EMBL/GenBank/DDBJ databases">
        <title>Genome sequencing and assembly of the regulated plant pathogen Lachnellula willkommii and related sister species for the development of diagnostic species identification markers.</title>
        <authorList>
            <person name="Giroux E."/>
            <person name="Bilodeau G."/>
        </authorList>
    </citation>
    <scope>NUCLEOTIDE SEQUENCE [LARGE SCALE GENOMIC DNA]</scope>
    <source>
        <strain evidence="7 8">CBS 268.59</strain>
    </source>
</reference>
<sequence length="447" mass="49296">MADKVEKVKKRKRNADGSSKPSKRVAVEGDTAVKVSVQDTGKWAPIIASTPGLSFSTDTPLQPYTRPRRNPPAGPGLTSISKSELLLHSSAHQKLDYTAREEEAGGADTLLKHYVGVYDPETGEMEVMEARRMVVRGVVRAHQAEADNEMTNNMREARNNLGQTFGTKKSKKAIASFTENAISPALAARQQANGKATKMDAAAQAMISNIAEATAGMATRDELAAVADAAKPRPKPNLAAQDVKDVYTNNSLIGDGIMALLPVRDWATALKAKKEIVTQSRFVSHRIANVSMNVEKLKVMRYMLLSLDILRVSKALRGGERQLPMRNELKNVMGDMPEAVLESWKRKYSESGRVSKFKVDLLITHLCAMACVVDNYDVDVWDLMEDLALEPKQMAQYFHEIGAKLAAFPEGERRRLGLDKAAASQRRIAKLRLPLDFPRVAFARARK</sequence>
<proteinExistence type="inferred from homology"/>
<dbReference type="GO" id="GO:0000428">
    <property type="term" value="C:DNA-directed RNA polymerase complex"/>
    <property type="evidence" value="ECO:0007669"/>
    <property type="project" value="UniProtKB-KW"/>
</dbReference>
<dbReference type="OrthoDB" id="532500at2759"/>
<dbReference type="InterPro" id="IPR009668">
    <property type="entry name" value="RNA_pol-assoc_fac_A49-like"/>
</dbReference>
<evidence type="ECO:0000256" key="5">
    <source>
        <dbReference type="ARBA" id="ARBA00023242"/>
    </source>
</evidence>
<evidence type="ECO:0000256" key="2">
    <source>
        <dbReference type="ARBA" id="ARBA00009430"/>
    </source>
</evidence>
<dbReference type="Proteomes" id="UP000469558">
    <property type="component" value="Unassembled WGS sequence"/>
</dbReference>
<keyword evidence="5" id="KW-0539">Nucleus</keyword>
<dbReference type="GO" id="GO:0006351">
    <property type="term" value="P:DNA-templated transcription"/>
    <property type="evidence" value="ECO:0007669"/>
    <property type="project" value="InterPro"/>
</dbReference>
<evidence type="ECO:0000256" key="4">
    <source>
        <dbReference type="ARBA" id="ARBA00023163"/>
    </source>
</evidence>
<feature type="region of interest" description="Disordered" evidence="6">
    <location>
        <begin position="1"/>
        <end position="27"/>
    </location>
</feature>
<dbReference type="GO" id="GO:0003677">
    <property type="term" value="F:DNA binding"/>
    <property type="evidence" value="ECO:0007669"/>
    <property type="project" value="InterPro"/>
</dbReference>
<evidence type="ECO:0000256" key="6">
    <source>
        <dbReference type="SAM" id="MobiDB-lite"/>
    </source>
</evidence>
<evidence type="ECO:0000256" key="1">
    <source>
        <dbReference type="ARBA" id="ARBA00004604"/>
    </source>
</evidence>
<dbReference type="GO" id="GO:0005730">
    <property type="term" value="C:nucleolus"/>
    <property type="evidence" value="ECO:0007669"/>
    <property type="project" value="UniProtKB-SubCell"/>
</dbReference>
<organism evidence="7 8">
    <name type="scientific">Lachnellula suecica</name>
    <dbReference type="NCBI Taxonomy" id="602035"/>
    <lineage>
        <taxon>Eukaryota</taxon>
        <taxon>Fungi</taxon>
        <taxon>Dikarya</taxon>
        <taxon>Ascomycota</taxon>
        <taxon>Pezizomycotina</taxon>
        <taxon>Leotiomycetes</taxon>
        <taxon>Helotiales</taxon>
        <taxon>Lachnaceae</taxon>
        <taxon>Lachnellula</taxon>
    </lineage>
</organism>
<comment type="caution">
    <text evidence="7">The sequence shown here is derived from an EMBL/GenBank/DDBJ whole genome shotgun (WGS) entry which is preliminary data.</text>
</comment>
<feature type="compositionally biased region" description="Polar residues" evidence="6">
    <location>
        <begin position="51"/>
        <end position="62"/>
    </location>
</feature>
<dbReference type="EMBL" id="QGMK01001951">
    <property type="protein sequence ID" value="TVY62726.1"/>
    <property type="molecule type" value="Genomic_DNA"/>
</dbReference>
<dbReference type="PANTHER" id="PTHR14440">
    <property type="entry name" value="DNA-DIRECTED RNA POLYMERASE I SUBUNIT RPA49"/>
    <property type="match status" value="1"/>
</dbReference>
<dbReference type="AlphaFoldDB" id="A0A8T9BUJ8"/>
<keyword evidence="4" id="KW-0804">Transcription</keyword>
<evidence type="ECO:0000313" key="7">
    <source>
        <dbReference type="EMBL" id="TVY62726.1"/>
    </source>
</evidence>
<keyword evidence="8" id="KW-1185">Reference proteome</keyword>
<accession>A0A8T9BUJ8</accession>
<name>A0A8T9BUJ8_9HELO</name>
<dbReference type="Pfam" id="PF06870">
    <property type="entry name" value="RNA_pol_I_A49"/>
    <property type="match status" value="1"/>
</dbReference>
<protein>
    <submittedName>
        <fullName evidence="7">DNA-directed RNA polymerase I subunit rpa49</fullName>
    </submittedName>
</protein>
<evidence type="ECO:0000256" key="3">
    <source>
        <dbReference type="ARBA" id="ARBA00022478"/>
    </source>
</evidence>
<keyword evidence="3 7" id="KW-0240">DNA-directed RNA polymerase</keyword>
<comment type="similarity">
    <text evidence="2">Belongs to the eukaryotic RPA49/POLR1E RNA polymerase subunit family.</text>
</comment>
<comment type="subcellular location">
    <subcellularLocation>
        <location evidence="1">Nucleus</location>
        <location evidence="1">Nucleolus</location>
    </subcellularLocation>
</comment>
<feature type="region of interest" description="Disordered" evidence="6">
    <location>
        <begin position="48"/>
        <end position="79"/>
    </location>
</feature>
<gene>
    <name evidence="7" type="primary">rpa49</name>
    <name evidence="7" type="ORF">LSUE1_G007821</name>
</gene>
<evidence type="ECO:0000313" key="8">
    <source>
        <dbReference type="Proteomes" id="UP000469558"/>
    </source>
</evidence>